<protein>
    <submittedName>
        <fullName evidence="1">14492_t:CDS:1</fullName>
    </submittedName>
</protein>
<name>A0ACA9L3U7_9GLOM</name>
<accession>A0ACA9L3U7</accession>
<gene>
    <name evidence="1" type="ORF">DHETER_LOCUS3216</name>
</gene>
<evidence type="ECO:0000313" key="1">
    <source>
        <dbReference type="EMBL" id="CAG8505702.1"/>
    </source>
</evidence>
<keyword evidence="2" id="KW-1185">Reference proteome</keyword>
<organism evidence="1 2">
    <name type="scientific">Dentiscutata heterogama</name>
    <dbReference type="NCBI Taxonomy" id="1316150"/>
    <lineage>
        <taxon>Eukaryota</taxon>
        <taxon>Fungi</taxon>
        <taxon>Fungi incertae sedis</taxon>
        <taxon>Mucoromycota</taxon>
        <taxon>Glomeromycotina</taxon>
        <taxon>Glomeromycetes</taxon>
        <taxon>Diversisporales</taxon>
        <taxon>Gigasporaceae</taxon>
        <taxon>Dentiscutata</taxon>
    </lineage>
</organism>
<sequence>MPTLTNHYYAFTHSLVEAIITDELAGHSQNKQLRQFSPEPEFIPATTFRSSLLMMLSQDEIDELFGVNQY</sequence>
<comment type="caution">
    <text evidence="1">The sequence shown here is derived from an EMBL/GenBank/DDBJ whole genome shotgun (WGS) entry which is preliminary data.</text>
</comment>
<evidence type="ECO:0000313" key="2">
    <source>
        <dbReference type="Proteomes" id="UP000789702"/>
    </source>
</evidence>
<dbReference type="Proteomes" id="UP000789702">
    <property type="component" value="Unassembled WGS sequence"/>
</dbReference>
<proteinExistence type="predicted"/>
<dbReference type="EMBL" id="CAJVPU010002683">
    <property type="protein sequence ID" value="CAG8505702.1"/>
    <property type="molecule type" value="Genomic_DNA"/>
</dbReference>
<reference evidence="1" key="1">
    <citation type="submission" date="2021-06" db="EMBL/GenBank/DDBJ databases">
        <authorList>
            <person name="Kallberg Y."/>
            <person name="Tangrot J."/>
            <person name="Rosling A."/>
        </authorList>
    </citation>
    <scope>NUCLEOTIDE SEQUENCE</scope>
    <source>
        <strain evidence="1">IL203A</strain>
    </source>
</reference>